<keyword evidence="3" id="KW-0238">DNA-binding</keyword>
<dbReference type="Gene3D" id="1.10.10.10">
    <property type="entry name" value="Winged helix-like DNA-binding domain superfamily/Winged helix DNA-binding domain"/>
    <property type="match status" value="1"/>
</dbReference>
<dbReference type="Pfam" id="PF00126">
    <property type="entry name" value="HTH_1"/>
    <property type="match status" value="1"/>
</dbReference>
<dbReference type="InterPro" id="IPR050389">
    <property type="entry name" value="LysR-type_TF"/>
</dbReference>
<dbReference type="eggNOG" id="COG0583">
    <property type="taxonomic scope" value="Bacteria"/>
</dbReference>
<feature type="domain" description="HTH lysR-type" evidence="5">
    <location>
        <begin position="9"/>
        <end position="66"/>
    </location>
</feature>
<sequence>MNKINIETMDLNLFKVFEALYEEGGAGRAALRLGVTQSAISAALGRMRNIYGDRLFERTGRGLRPTRRADELHPIISDALNKCRQSLSMANSVGDEFQGRTVTMGWSDDYEIALARTLTNQVAAEYPGIRLIFRQTHSRVAADMLMERAVDLAISTEGFSSSILGRQVLGGGSYACLLDNRPDAPDALTLEEYIRRRHILVSSGGFIGIVDEALAALGLQRRIEVSTTHFAAVPYLLKGSESLVTLPAHAAYPIAAIADLRVLPCPLVLPGYAIELGWRLDALRDPAVVAVRQAVQCVFAERRSDDEYGLISGRLNKKEPPDGRS</sequence>
<dbReference type="PANTHER" id="PTHR30118:SF15">
    <property type="entry name" value="TRANSCRIPTIONAL REGULATORY PROTEIN"/>
    <property type="match status" value="1"/>
</dbReference>
<protein>
    <submittedName>
        <fullName evidence="6">Transcriptional regulator, LysR family</fullName>
    </submittedName>
</protein>
<dbReference type="Proteomes" id="UP000002734">
    <property type="component" value="Chromosome"/>
</dbReference>
<evidence type="ECO:0000313" key="7">
    <source>
        <dbReference type="Proteomes" id="UP000002734"/>
    </source>
</evidence>
<dbReference type="InterPro" id="IPR036388">
    <property type="entry name" value="WH-like_DNA-bd_sf"/>
</dbReference>
<dbReference type="SUPFAM" id="SSF46785">
    <property type="entry name" value="Winged helix' DNA-binding domain"/>
    <property type="match status" value="1"/>
</dbReference>
<dbReference type="Pfam" id="PF03466">
    <property type="entry name" value="LysR_substrate"/>
    <property type="match status" value="1"/>
</dbReference>
<organism evidence="6 7">
    <name type="scientific">Musicola paradisiaca (strain Ech703)</name>
    <name type="common">Dickeya paradisiaca</name>
    <name type="synonym">Dickeya dadantii</name>
    <dbReference type="NCBI Taxonomy" id="579405"/>
    <lineage>
        <taxon>Bacteria</taxon>
        <taxon>Pseudomonadati</taxon>
        <taxon>Pseudomonadota</taxon>
        <taxon>Gammaproteobacteria</taxon>
        <taxon>Enterobacterales</taxon>
        <taxon>Pectobacteriaceae</taxon>
        <taxon>Musicola</taxon>
    </lineage>
</organism>
<evidence type="ECO:0000256" key="2">
    <source>
        <dbReference type="ARBA" id="ARBA00023015"/>
    </source>
</evidence>
<dbReference type="EMBL" id="CP001654">
    <property type="protein sequence ID" value="ACS87453.1"/>
    <property type="molecule type" value="Genomic_DNA"/>
</dbReference>
<keyword evidence="4" id="KW-0804">Transcription</keyword>
<dbReference type="GO" id="GO:0003677">
    <property type="term" value="F:DNA binding"/>
    <property type="evidence" value="ECO:0007669"/>
    <property type="project" value="UniProtKB-KW"/>
</dbReference>
<comment type="similarity">
    <text evidence="1">Belongs to the LysR transcriptional regulatory family.</text>
</comment>
<dbReference type="HOGENOM" id="CLU_039613_39_0_6"/>
<evidence type="ECO:0000256" key="1">
    <source>
        <dbReference type="ARBA" id="ARBA00009437"/>
    </source>
</evidence>
<dbReference type="PANTHER" id="PTHR30118">
    <property type="entry name" value="HTH-TYPE TRANSCRIPTIONAL REGULATOR LEUO-RELATED"/>
    <property type="match status" value="1"/>
</dbReference>
<evidence type="ECO:0000259" key="5">
    <source>
        <dbReference type="PROSITE" id="PS50931"/>
    </source>
</evidence>
<dbReference type="KEGG" id="dda:Dd703_3696"/>
<evidence type="ECO:0000256" key="3">
    <source>
        <dbReference type="ARBA" id="ARBA00023125"/>
    </source>
</evidence>
<keyword evidence="2" id="KW-0805">Transcription regulation</keyword>
<accession>C6C4P6</accession>
<dbReference type="InterPro" id="IPR036390">
    <property type="entry name" value="WH_DNA-bd_sf"/>
</dbReference>
<dbReference type="InterPro" id="IPR005119">
    <property type="entry name" value="LysR_subst-bd"/>
</dbReference>
<dbReference type="InterPro" id="IPR000847">
    <property type="entry name" value="LysR_HTH_N"/>
</dbReference>
<dbReference type="SUPFAM" id="SSF53850">
    <property type="entry name" value="Periplasmic binding protein-like II"/>
    <property type="match status" value="1"/>
</dbReference>
<dbReference type="STRING" id="579405.Dd703_3696"/>
<proteinExistence type="inferred from homology"/>
<evidence type="ECO:0000313" key="6">
    <source>
        <dbReference type="EMBL" id="ACS87453.1"/>
    </source>
</evidence>
<keyword evidence="7" id="KW-1185">Reference proteome</keyword>
<name>C6C4P6_MUSP7</name>
<dbReference type="Gene3D" id="3.40.190.10">
    <property type="entry name" value="Periplasmic binding protein-like II"/>
    <property type="match status" value="2"/>
</dbReference>
<evidence type="ECO:0000256" key="4">
    <source>
        <dbReference type="ARBA" id="ARBA00023163"/>
    </source>
</evidence>
<dbReference type="AlphaFoldDB" id="C6C4P6"/>
<dbReference type="PROSITE" id="PS50931">
    <property type="entry name" value="HTH_LYSR"/>
    <property type="match status" value="1"/>
</dbReference>
<dbReference type="RefSeq" id="WP_015855349.1">
    <property type="nucleotide sequence ID" value="NC_012880.1"/>
</dbReference>
<dbReference type="GO" id="GO:0003700">
    <property type="term" value="F:DNA-binding transcription factor activity"/>
    <property type="evidence" value="ECO:0007669"/>
    <property type="project" value="InterPro"/>
</dbReference>
<gene>
    <name evidence="6" type="ordered locus">Dd703_3696</name>
</gene>
<reference evidence="6" key="1">
    <citation type="submission" date="2009-06" db="EMBL/GenBank/DDBJ databases">
        <title>Complete sequence of Dickeya dadantii Ech703.</title>
        <authorList>
            <consortium name="US DOE Joint Genome Institute"/>
            <person name="Lucas S."/>
            <person name="Copeland A."/>
            <person name="Lapidus A."/>
            <person name="Glavina del Rio T."/>
            <person name="Dalin E."/>
            <person name="Tice H."/>
            <person name="Bruce D."/>
            <person name="Goodwin L."/>
            <person name="Pitluck S."/>
            <person name="Chertkov O."/>
            <person name="Brettin T."/>
            <person name="Detter J.C."/>
            <person name="Han C."/>
            <person name="Larimer F."/>
            <person name="Land M."/>
            <person name="Hauser L."/>
            <person name="Kyrpides N."/>
            <person name="Mikhailova N."/>
            <person name="Balakrishnan V."/>
            <person name="Glasner J."/>
            <person name="Perna N.T."/>
        </authorList>
    </citation>
    <scope>NUCLEOTIDE SEQUENCE [LARGE SCALE GENOMIC DNA]</scope>
    <source>
        <strain evidence="6">Ech703</strain>
    </source>
</reference>
<dbReference type="CDD" id="cd08464">
    <property type="entry name" value="PBP2_DntR_like_2"/>
    <property type="match status" value="1"/>
</dbReference>